<dbReference type="RefSeq" id="WP_134339786.1">
    <property type="nucleotide sequence ID" value="NZ_SOPW01000006.1"/>
</dbReference>
<feature type="domain" description="N-acetyltransferase" evidence="1">
    <location>
        <begin position="2"/>
        <end position="166"/>
    </location>
</feature>
<dbReference type="Pfam" id="PF00583">
    <property type="entry name" value="Acetyltransf_1"/>
    <property type="match status" value="1"/>
</dbReference>
<dbReference type="Gene3D" id="3.40.630.30">
    <property type="match status" value="1"/>
</dbReference>
<dbReference type="PROSITE" id="PS51186">
    <property type="entry name" value="GNAT"/>
    <property type="match status" value="1"/>
</dbReference>
<dbReference type="SUPFAM" id="SSF55729">
    <property type="entry name" value="Acyl-CoA N-acyltransferases (Nat)"/>
    <property type="match status" value="1"/>
</dbReference>
<evidence type="ECO:0000313" key="3">
    <source>
        <dbReference type="Proteomes" id="UP000297975"/>
    </source>
</evidence>
<accession>A0A4Y8IP03</accession>
<protein>
    <submittedName>
        <fullName evidence="2">GNAT family N-acetyltransferase</fullName>
    </submittedName>
</protein>
<sequence>MINVRAATLDDAKQIAGIHDQTWKSTYEPLIAEKDLKRVMNIEHRTIMWETTLSSSKVKQYVYVAEDERGEIVGFISGGKERTDNFDYEAEIYDIYVLEEFQGQKIGYKLFKKFVTQCLSDGYYSLLVWILTNNPYGDFYVKYGAKKVEAENVTIGDGTYEETAYGWNNIEFLAEELMVTSK</sequence>
<dbReference type="InterPro" id="IPR000182">
    <property type="entry name" value="GNAT_dom"/>
</dbReference>
<evidence type="ECO:0000313" key="2">
    <source>
        <dbReference type="EMBL" id="TFB22114.1"/>
    </source>
</evidence>
<keyword evidence="2" id="KW-0808">Transferase</keyword>
<dbReference type="EMBL" id="SOPW01000006">
    <property type="protein sequence ID" value="TFB22114.1"/>
    <property type="molecule type" value="Genomic_DNA"/>
</dbReference>
<keyword evidence="3" id="KW-1185">Reference proteome</keyword>
<dbReference type="InterPro" id="IPR016181">
    <property type="entry name" value="Acyl_CoA_acyltransferase"/>
</dbReference>
<dbReference type="OrthoDB" id="5292888at2"/>
<gene>
    <name evidence="2" type="ORF">E3U55_07370</name>
</gene>
<dbReference type="Proteomes" id="UP000297975">
    <property type="component" value="Unassembled WGS sequence"/>
</dbReference>
<dbReference type="GO" id="GO:0016747">
    <property type="term" value="F:acyltransferase activity, transferring groups other than amino-acyl groups"/>
    <property type="evidence" value="ECO:0007669"/>
    <property type="project" value="InterPro"/>
</dbReference>
<proteinExistence type="predicted"/>
<organism evidence="2 3">
    <name type="scientific">Filobacillus milosensis</name>
    <dbReference type="NCBI Taxonomy" id="94137"/>
    <lineage>
        <taxon>Bacteria</taxon>
        <taxon>Bacillati</taxon>
        <taxon>Bacillota</taxon>
        <taxon>Bacilli</taxon>
        <taxon>Bacillales</taxon>
        <taxon>Bacillaceae</taxon>
        <taxon>Filobacillus</taxon>
    </lineage>
</organism>
<evidence type="ECO:0000259" key="1">
    <source>
        <dbReference type="PROSITE" id="PS51186"/>
    </source>
</evidence>
<reference evidence="2 3" key="1">
    <citation type="submission" date="2019-03" db="EMBL/GenBank/DDBJ databases">
        <authorList>
            <person name="He R.-H."/>
        </authorList>
    </citation>
    <scope>NUCLEOTIDE SEQUENCE [LARGE SCALE GENOMIC DNA]</scope>
    <source>
        <strain evidence="3">SH 714</strain>
    </source>
</reference>
<comment type="caution">
    <text evidence="2">The sequence shown here is derived from an EMBL/GenBank/DDBJ whole genome shotgun (WGS) entry which is preliminary data.</text>
</comment>
<dbReference type="AlphaFoldDB" id="A0A4Y8IP03"/>
<name>A0A4Y8IP03_9BACI</name>
<dbReference type="CDD" id="cd04301">
    <property type="entry name" value="NAT_SF"/>
    <property type="match status" value="1"/>
</dbReference>